<keyword evidence="2 9" id="KW-0813">Transport</keyword>
<proteinExistence type="inferred from homology"/>
<dbReference type="PANTHER" id="PTHR43386:SF1">
    <property type="entry name" value="D,D-DIPEPTIDE TRANSPORT SYSTEM PERMEASE PROTEIN DDPC-RELATED"/>
    <property type="match status" value="1"/>
</dbReference>
<dbReference type="Proteomes" id="UP000239340">
    <property type="component" value="Plasmid pSfreNXT3a"/>
</dbReference>
<dbReference type="GO" id="GO:0015031">
    <property type="term" value="P:protein transport"/>
    <property type="evidence" value="ECO:0007669"/>
    <property type="project" value="UniProtKB-KW"/>
</dbReference>
<keyword evidence="8 9" id="KW-0472">Membrane</keyword>
<comment type="subcellular location">
    <subcellularLocation>
        <location evidence="1 9">Cell membrane</location>
        <topology evidence="1 9">Multi-pass membrane protein</topology>
    </subcellularLocation>
</comment>
<dbReference type="InterPro" id="IPR000515">
    <property type="entry name" value="MetI-like"/>
</dbReference>
<dbReference type="GO" id="GO:0015833">
    <property type="term" value="P:peptide transport"/>
    <property type="evidence" value="ECO:0007669"/>
    <property type="project" value="UniProtKB-KW"/>
</dbReference>
<evidence type="ECO:0000256" key="3">
    <source>
        <dbReference type="ARBA" id="ARBA00022475"/>
    </source>
</evidence>
<dbReference type="InterPro" id="IPR050366">
    <property type="entry name" value="BP-dependent_transpt_permease"/>
</dbReference>
<feature type="transmembrane region" description="Helical" evidence="9">
    <location>
        <begin position="33"/>
        <end position="54"/>
    </location>
</feature>
<evidence type="ECO:0000256" key="5">
    <source>
        <dbReference type="ARBA" id="ARBA00022856"/>
    </source>
</evidence>
<dbReference type="GO" id="GO:0005886">
    <property type="term" value="C:plasma membrane"/>
    <property type="evidence" value="ECO:0007669"/>
    <property type="project" value="UniProtKB-SubCell"/>
</dbReference>
<organism evidence="11 12">
    <name type="scientific">Rhizobium fredii</name>
    <name type="common">Sinorhizobium fredii</name>
    <dbReference type="NCBI Taxonomy" id="380"/>
    <lineage>
        <taxon>Bacteria</taxon>
        <taxon>Pseudomonadati</taxon>
        <taxon>Pseudomonadota</taxon>
        <taxon>Alphaproteobacteria</taxon>
        <taxon>Hyphomicrobiales</taxon>
        <taxon>Rhizobiaceae</taxon>
        <taxon>Sinorhizobium/Ensifer group</taxon>
        <taxon>Sinorhizobium</taxon>
    </lineage>
</organism>
<evidence type="ECO:0000256" key="9">
    <source>
        <dbReference type="RuleBase" id="RU363032"/>
    </source>
</evidence>
<keyword evidence="5" id="KW-0571">Peptide transport</keyword>
<comment type="similarity">
    <text evidence="9">Belongs to the binding-protein-dependent transport system permease family.</text>
</comment>
<accession>A0A2L0HA86</accession>
<evidence type="ECO:0000256" key="2">
    <source>
        <dbReference type="ARBA" id="ARBA00022448"/>
    </source>
</evidence>
<evidence type="ECO:0000313" key="12">
    <source>
        <dbReference type="Proteomes" id="UP000239340"/>
    </source>
</evidence>
<dbReference type="PROSITE" id="PS50928">
    <property type="entry name" value="ABC_TM1"/>
    <property type="match status" value="1"/>
</dbReference>
<feature type="domain" description="ABC transmembrane type-1" evidence="10">
    <location>
        <begin position="93"/>
        <end position="282"/>
    </location>
</feature>
<dbReference type="Pfam" id="PF00528">
    <property type="entry name" value="BPD_transp_1"/>
    <property type="match status" value="1"/>
</dbReference>
<dbReference type="RefSeq" id="WP_104840092.1">
    <property type="nucleotide sequence ID" value="NZ_CP024308.1"/>
</dbReference>
<evidence type="ECO:0000256" key="8">
    <source>
        <dbReference type="ARBA" id="ARBA00023136"/>
    </source>
</evidence>
<keyword evidence="4 9" id="KW-0812">Transmembrane</keyword>
<dbReference type="EMBL" id="CP024308">
    <property type="protein sequence ID" value="AUX78354.1"/>
    <property type="molecule type" value="Genomic_DNA"/>
</dbReference>
<evidence type="ECO:0000256" key="1">
    <source>
        <dbReference type="ARBA" id="ARBA00004651"/>
    </source>
</evidence>
<dbReference type="AlphaFoldDB" id="A0A2L0HA86"/>
<evidence type="ECO:0000313" key="11">
    <source>
        <dbReference type="EMBL" id="AUX78354.1"/>
    </source>
</evidence>
<keyword evidence="6" id="KW-0653">Protein transport</keyword>
<feature type="transmembrane region" description="Helical" evidence="9">
    <location>
        <begin position="260"/>
        <end position="289"/>
    </location>
</feature>
<sequence length="309" mass="33159">MIKLSRQSRSSQAAVSARKSRSRLFRKVVGDKVVLASIIFLFALVAATIVAKLAGVDASTARIAERLLAPSWEHPLGTDGLGRDILMRTILGAYNSIVIGLGAVLISGTIGTAMGILAGYFGGKWDAFIMRLVEIQFAFPNLLLIVAVVYFFEASVSILIVVLAAVYWMVFATVVRSAVMTAKTSLFVRAAHFAGCSTSTIVARHILPAVAPIILTQAMLEFAAVVLAESGLSFLGLGVQPPAASWGLMIAESHDYMEDAWWSVFFPGLAIVLTVLAANLIGSAFRVWLDPRQNSERNAEDVTKTEVTV</sequence>
<dbReference type="Gene3D" id="1.10.3720.10">
    <property type="entry name" value="MetI-like"/>
    <property type="match status" value="1"/>
</dbReference>
<feature type="transmembrane region" description="Helical" evidence="9">
    <location>
        <begin position="97"/>
        <end position="120"/>
    </location>
</feature>
<evidence type="ECO:0000256" key="4">
    <source>
        <dbReference type="ARBA" id="ARBA00022692"/>
    </source>
</evidence>
<dbReference type="SUPFAM" id="SSF161098">
    <property type="entry name" value="MetI-like"/>
    <property type="match status" value="1"/>
</dbReference>
<evidence type="ECO:0000259" key="10">
    <source>
        <dbReference type="PROSITE" id="PS50928"/>
    </source>
</evidence>
<dbReference type="InterPro" id="IPR035906">
    <property type="entry name" value="MetI-like_sf"/>
</dbReference>
<protein>
    <submittedName>
        <fullName evidence="11">Dipeptide/oligopeptide ABC transporter permease protein</fullName>
    </submittedName>
</protein>
<reference evidence="11 12" key="1">
    <citation type="submission" date="2017-10" db="EMBL/GenBank/DDBJ databases">
        <title>Analysis of the genome sequences of Rhizobium populations associated to common bean (phaseolus vulgaris).</title>
        <authorList>
            <person name="Bustos P."/>
            <person name="Santamaria R.I."/>
            <person name="Miranda-Sanchez F."/>
            <person name="Perez-Carrascal O."/>
            <person name="Juarez S."/>
            <person name="Lozano L."/>
            <person name="Martinez-Flores I."/>
            <person name="Vinuesa P."/>
            <person name="Martinez-Romero E."/>
            <person name="Cevallos M.A."/>
            <person name="Romero D."/>
            <person name="Davila G."/>
            <person name="Gonzalez V."/>
        </authorList>
    </citation>
    <scope>NUCLEOTIDE SEQUENCE [LARGE SCALE GENOMIC DNA]</scope>
    <source>
        <strain evidence="11 12">NXT3</strain>
        <plasmid evidence="12">Plasmid psfrenxt3a</plasmid>
    </source>
</reference>
<keyword evidence="11" id="KW-0614">Plasmid</keyword>
<geneLocation type="plasmid" evidence="12">
    <name>psfrenxt3a</name>
</geneLocation>
<gene>
    <name evidence="11" type="ORF">NXT3_PA00059</name>
</gene>
<dbReference type="PANTHER" id="PTHR43386">
    <property type="entry name" value="OLIGOPEPTIDE TRANSPORT SYSTEM PERMEASE PROTEIN APPC"/>
    <property type="match status" value="1"/>
</dbReference>
<keyword evidence="7 9" id="KW-1133">Transmembrane helix</keyword>
<dbReference type="CDD" id="cd06261">
    <property type="entry name" value="TM_PBP2"/>
    <property type="match status" value="1"/>
</dbReference>
<feature type="transmembrane region" description="Helical" evidence="9">
    <location>
        <begin position="158"/>
        <end position="179"/>
    </location>
</feature>
<name>A0A2L0HA86_RHIFR</name>
<evidence type="ECO:0000256" key="6">
    <source>
        <dbReference type="ARBA" id="ARBA00022927"/>
    </source>
</evidence>
<dbReference type="GO" id="GO:0055085">
    <property type="term" value="P:transmembrane transport"/>
    <property type="evidence" value="ECO:0007669"/>
    <property type="project" value="InterPro"/>
</dbReference>
<feature type="transmembrane region" description="Helical" evidence="9">
    <location>
        <begin position="132"/>
        <end position="152"/>
    </location>
</feature>
<evidence type="ECO:0000256" key="7">
    <source>
        <dbReference type="ARBA" id="ARBA00022989"/>
    </source>
</evidence>
<keyword evidence="3" id="KW-1003">Cell membrane</keyword>